<feature type="region of interest" description="Disordered" evidence="5">
    <location>
        <begin position="155"/>
        <end position="192"/>
    </location>
</feature>
<dbReference type="Pfam" id="PF08621">
    <property type="entry name" value="RPAP1_N"/>
    <property type="match status" value="1"/>
</dbReference>
<reference evidence="9" key="3">
    <citation type="submission" date="2024-01" db="EMBL/GenBank/DDBJ databases">
        <authorList>
            <person name="Coelho M.A."/>
            <person name="David-Palma M."/>
            <person name="Shea T."/>
            <person name="Sun S."/>
            <person name="Cuomo C.A."/>
            <person name="Heitman J."/>
        </authorList>
    </citation>
    <scope>NUCLEOTIDE SEQUENCE</scope>
    <source>
        <strain evidence="9">CBS 7841</strain>
    </source>
</reference>
<evidence type="ECO:0000259" key="7">
    <source>
        <dbReference type="Pfam" id="PF08621"/>
    </source>
</evidence>
<dbReference type="Pfam" id="PF25766">
    <property type="entry name" value="TPR_RPAP1"/>
    <property type="match status" value="1"/>
</dbReference>
<feature type="region of interest" description="Disordered" evidence="5">
    <location>
        <begin position="1"/>
        <end position="37"/>
    </location>
</feature>
<dbReference type="InterPro" id="IPR013929">
    <property type="entry name" value="RPAP1_C"/>
</dbReference>
<keyword evidence="3" id="KW-0804">Transcription</keyword>
<comment type="similarity">
    <text evidence="2">Belongs to the RPAP1 family.</text>
</comment>
<keyword evidence="10" id="KW-1185">Reference proteome</keyword>
<reference evidence="9" key="2">
    <citation type="journal article" date="2022" name="Elife">
        <title>Obligate sexual reproduction of a homothallic fungus closely related to the Cryptococcus pathogenic species complex.</title>
        <authorList>
            <person name="Passer A.R."/>
            <person name="Clancey S.A."/>
            <person name="Shea T."/>
            <person name="David-Palma M."/>
            <person name="Averette A.F."/>
            <person name="Boekhout T."/>
            <person name="Porcel B.M."/>
            <person name="Nowrousian M."/>
            <person name="Cuomo C.A."/>
            <person name="Sun S."/>
            <person name="Heitman J."/>
            <person name="Coelho M.A."/>
        </authorList>
    </citation>
    <scope>NUCLEOTIDE SEQUENCE</scope>
    <source>
        <strain evidence="9">CBS 7841</strain>
    </source>
</reference>
<protein>
    <submittedName>
        <fullName evidence="9">Uncharacterized protein</fullName>
    </submittedName>
</protein>
<evidence type="ECO:0000256" key="4">
    <source>
        <dbReference type="ARBA" id="ARBA00023242"/>
    </source>
</evidence>
<dbReference type="EMBL" id="CP143786">
    <property type="protein sequence ID" value="WVN87841.1"/>
    <property type="molecule type" value="Genomic_DNA"/>
</dbReference>
<feature type="compositionally biased region" description="Polar residues" evidence="5">
    <location>
        <begin position="177"/>
        <end position="186"/>
    </location>
</feature>
<dbReference type="AlphaFoldDB" id="A0A1E3IPT2"/>
<gene>
    <name evidence="9" type="ORF">L203_103036</name>
</gene>
<evidence type="ECO:0000313" key="9">
    <source>
        <dbReference type="EMBL" id="WVN87841.1"/>
    </source>
</evidence>
<feature type="domain" description="RPAP1/MINIYO-like TPR repeats" evidence="8">
    <location>
        <begin position="909"/>
        <end position="1124"/>
    </location>
</feature>
<feature type="compositionally biased region" description="Basic and acidic residues" evidence="5">
    <location>
        <begin position="160"/>
        <end position="171"/>
    </location>
</feature>
<proteinExistence type="inferred from homology"/>
<evidence type="ECO:0000259" key="8">
    <source>
        <dbReference type="Pfam" id="PF25766"/>
    </source>
</evidence>
<dbReference type="Proteomes" id="UP000094043">
    <property type="component" value="Chromosome 3"/>
</dbReference>
<dbReference type="GO" id="GO:0006366">
    <property type="term" value="P:transcription by RNA polymerase II"/>
    <property type="evidence" value="ECO:0007669"/>
    <property type="project" value="InterPro"/>
</dbReference>
<dbReference type="InterPro" id="IPR057989">
    <property type="entry name" value="TPR_RPAP1/MINIYO-like"/>
</dbReference>
<feature type="domain" description="RPAP1 N-terminal" evidence="7">
    <location>
        <begin position="89"/>
        <end position="133"/>
    </location>
</feature>
<evidence type="ECO:0000313" key="10">
    <source>
        <dbReference type="Proteomes" id="UP000094043"/>
    </source>
</evidence>
<evidence type="ECO:0000256" key="2">
    <source>
        <dbReference type="ARBA" id="ARBA00009953"/>
    </source>
</evidence>
<evidence type="ECO:0000256" key="5">
    <source>
        <dbReference type="SAM" id="MobiDB-lite"/>
    </source>
</evidence>
<dbReference type="KEGG" id="cdep:91087247"/>
<dbReference type="VEuPathDB" id="FungiDB:L203_01693"/>
<accession>A0A1E3IPT2</accession>
<comment type="subcellular location">
    <subcellularLocation>
        <location evidence="1">Nucleus</location>
    </subcellularLocation>
</comment>
<dbReference type="Pfam" id="PF08620">
    <property type="entry name" value="RPAP1_C"/>
    <property type="match status" value="1"/>
</dbReference>
<evidence type="ECO:0000256" key="1">
    <source>
        <dbReference type="ARBA" id="ARBA00004123"/>
    </source>
</evidence>
<evidence type="ECO:0000256" key="3">
    <source>
        <dbReference type="ARBA" id="ARBA00023163"/>
    </source>
</evidence>
<reference evidence="9" key="1">
    <citation type="submission" date="2016-06" db="EMBL/GenBank/DDBJ databases">
        <authorList>
            <person name="Cuomo C."/>
            <person name="Litvintseva A."/>
            <person name="Heitman J."/>
            <person name="Chen Y."/>
            <person name="Sun S."/>
            <person name="Springer D."/>
            <person name="Dromer F."/>
            <person name="Young S."/>
            <person name="Zeng Q."/>
            <person name="Chapman S."/>
            <person name="Gujja S."/>
            <person name="Saif S."/>
            <person name="Birren B."/>
        </authorList>
    </citation>
    <scope>NUCLEOTIDE SEQUENCE</scope>
    <source>
        <strain evidence="9">CBS 7841</strain>
    </source>
</reference>
<dbReference type="PANTHER" id="PTHR21483">
    <property type="entry name" value="RNA POLYMERASE II-ASSOCIATED PROTEIN 1"/>
    <property type="match status" value="1"/>
</dbReference>
<dbReference type="OrthoDB" id="348201at2759"/>
<dbReference type="GeneID" id="91087247"/>
<name>A0A1E3IPT2_9TREE</name>
<evidence type="ECO:0000259" key="6">
    <source>
        <dbReference type="Pfam" id="PF08620"/>
    </source>
</evidence>
<dbReference type="PANTHER" id="PTHR21483:SF18">
    <property type="entry name" value="RNA POLYMERASE II-ASSOCIATED PROTEIN 1"/>
    <property type="match status" value="1"/>
</dbReference>
<keyword evidence="4" id="KW-0539">Nucleus</keyword>
<dbReference type="RefSeq" id="XP_066068541.1">
    <property type="nucleotide sequence ID" value="XM_066212444.1"/>
</dbReference>
<dbReference type="InterPro" id="IPR013930">
    <property type="entry name" value="RPAP1_N"/>
</dbReference>
<organism evidence="9 10">
    <name type="scientific">Cryptococcus depauperatus CBS 7841</name>
    <dbReference type="NCBI Taxonomy" id="1295531"/>
    <lineage>
        <taxon>Eukaryota</taxon>
        <taxon>Fungi</taxon>
        <taxon>Dikarya</taxon>
        <taxon>Basidiomycota</taxon>
        <taxon>Agaricomycotina</taxon>
        <taxon>Tremellomycetes</taxon>
        <taxon>Tremellales</taxon>
        <taxon>Cryptococcaceae</taxon>
        <taxon>Cryptococcus</taxon>
    </lineage>
</organism>
<sequence>MLKDIIEKPLVTSVTPSPPNLPAPNSTGFPVPVHRSQRPSAFVKARKAQRDLSEGKQQAGYGKAVTDVPTVQTLANDLGKETGWGQMREQIGKENMERIQSMSTVEREREVGELKDRFGSKVIEALRKRVEARQNVAKTKLSEIAGSSASVHLDQSFDLDNSRKRSEDTSKHACQRMESQNMQEKGQNVDDLPEERADALSGPLQERAKDKVETIDVEPVLPAGNRKARPVLPQKDDDIDLTNLKAGFFPTIEVSKLEWLQPVSTSSTDDSTRFDLQGVVLTADAKVSLPTRLGLHHHGDSPDLAGYTLRDIIYLCRSTVPSQRIMMMGVLSHIILKTGKGEMSDEIRRECEEAQIIQRAIELGVEVLAGLARGAGIIRAGVDLLFKALGGPSWAWPDDSVDVDTYQPFISILKTTESTLKGIESLPFEDVLPRLTELLSIPDAFLSTTIHQLILILRRAVLLSVEHCETISPIIPVIIQHHVVQKPWPSNDGNKPNIEALRLLRDITSSSRACAEDLLSQGVYETTLKFIITSIWDDGISIVKQYSQELALEVFRTYTALGRYGLSASIVTSSSEIWRRFGAWAYKHCVSDAHSLTLDDNLVGAYLDLLSAWIICAIDPHKTTPEHDITWAQVVALGWVDDALNIIKVVTEKNKRKLVLVKTLNLIVSWVEGARVNGVKGGEEEKKNILDGLRAIGVDKSLNITDSGRYDIAAWEALVRLHRWLAPVGRLLSQDALNSLNEFFLISPVASKRSVIYLQYELLRLGIQEQTTSASMWFPITLDLFSKFRIGDEPLALDLVDIILKNDWSSAESPVAEQYTLLVHPDRLQVLRPLLQYNILPDVENVVAPVRNSRLYLKASKTLRAPPSSISKDIINLPLSPDWLFSPVDELLRSGVSHALSQVPPDWNASETEVVQAVLLLGQLQCAWSGCKEELSRSSKLFNLMKIFMLEHGQHSTALNNQEEVFRDSKVAQGMERIMSYLVTAMPDHSISCPAPLESASLPFLGVGVPFFQFYTDFLALYEAISFSDLLFTQLLLPPLAMSYPADYRKLLWSDHSTVLKGMRVKMGEVPIEDGKGLMTYFEPRERSHEVLTAYIQALSKLWVTEERNQFLFRMAVHHLAALFWEDTEESKDSARVQLLTFVLATGTEELTRRIFEWDLHKRGEQHVGDEERKRRCAIVASLIGPRGIKRIESL</sequence>
<feature type="domain" description="RPAP1 C-terminal" evidence="6">
    <location>
        <begin position="272"/>
        <end position="338"/>
    </location>
</feature>
<dbReference type="InterPro" id="IPR039913">
    <property type="entry name" value="RPAP1/Rba50"/>
</dbReference>